<comment type="subcellular location">
    <subcellularLocation>
        <location evidence="1">Cell membrane</location>
        <topology evidence="1">Multi-pass membrane protein</topology>
    </subcellularLocation>
</comment>
<dbReference type="SFLD" id="SFLDS00052">
    <property type="entry name" value="Ferric_Reductase_Domain"/>
    <property type="match status" value="1"/>
</dbReference>
<evidence type="ECO:0000259" key="14">
    <source>
        <dbReference type="PROSITE" id="PS51384"/>
    </source>
</evidence>
<dbReference type="AlphaFoldDB" id="A0A9P4JV87"/>
<proteinExistence type="inferred from homology"/>
<dbReference type="OrthoDB" id="17725at2759"/>
<dbReference type="CDD" id="cd06186">
    <property type="entry name" value="NOX_Duox_like_FAD_NADP"/>
    <property type="match status" value="1"/>
</dbReference>
<dbReference type="InterPro" id="IPR039261">
    <property type="entry name" value="FNR_nucleotide-bd"/>
</dbReference>
<dbReference type="EMBL" id="ML993891">
    <property type="protein sequence ID" value="KAF2203854.1"/>
    <property type="molecule type" value="Genomic_DNA"/>
</dbReference>
<keyword evidence="11 13" id="KW-0472">Membrane</keyword>
<evidence type="ECO:0000256" key="2">
    <source>
        <dbReference type="ARBA" id="ARBA00006278"/>
    </source>
</evidence>
<dbReference type="GO" id="GO:0006879">
    <property type="term" value="P:intracellular iron ion homeostasis"/>
    <property type="evidence" value="ECO:0007669"/>
    <property type="project" value="TreeGrafter"/>
</dbReference>
<evidence type="ECO:0000256" key="6">
    <source>
        <dbReference type="ARBA" id="ARBA00022692"/>
    </source>
</evidence>
<feature type="transmembrane region" description="Helical" evidence="13">
    <location>
        <begin position="136"/>
        <end position="156"/>
    </location>
</feature>
<dbReference type="GO" id="GO:0005886">
    <property type="term" value="C:plasma membrane"/>
    <property type="evidence" value="ECO:0007669"/>
    <property type="project" value="UniProtKB-SubCell"/>
</dbReference>
<keyword evidence="7" id="KW-0249">Electron transport</keyword>
<evidence type="ECO:0000313" key="15">
    <source>
        <dbReference type="EMBL" id="KAF2203854.1"/>
    </source>
</evidence>
<dbReference type="InterPro" id="IPR017938">
    <property type="entry name" value="Riboflavin_synthase-like_b-brl"/>
</dbReference>
<protein>
    <recommendedName>
        <fullName evidence="3">ferric-chelate reductase (NADPH)</fullName>
        <ecNumber evidence="3">1.16.1.9</ecNumber>
    </recommendedName>
</protein>
<evidence type="ECO:0000256" key="4">
    <source>
        <dbReference type="ARBA" id="ARBA00022448"/>
    </source>
</evidence>
<evidence type="ECO:0000313" key="16">
    <source>
        <dbReference type="Proteomes" id="UP000799536"/>
    </source>
</evidence>
<reference evidence="15" key="1">
    <citation type="journal article" date="2020" name="Stud. Mycol.">
        <title>101 Dothideomycetes genomes: a test case for predicting lifestyles and emergence of pathogens.</title>
        <authorList>
            <person name="Haridas S."/>
            <person name="Albert R."/>
            <person name="Binder M."/>
            <person name="Bloem J."/>
            <person name="Labutti K."/>
            <person name="Salamov A."/>
            <person name="Andreopoulos B."/>
            <person name="Baker S."/>
            <person name="Barry K."/>
            <person name="Bills G."/>
            <person name="Bluhm B."/>
            <person name="Cannon C."/>
            <person name="Castanera R."/>
            <person name="Culley D."/>
            <person name="Daum C."/>
            <person name="Ezra D."/>
            <person name="Gonzalez J."/>
            <person name="Henrissat B."/>
            <person name="Kuo A."/>
            <person name="Liang C."/>
            <person name="Lipzen A."/>
            <person name="Lutzoni F."/>
            <person name="Magnuson J."/>
            <person name="Mondo S."/>
            <person name="Nolan M."/>
            <person name="Ohm R."/>
            <person name="Pangilinan J."/>
            <person name="Park H.-J."/>
            <person name="Ramirez L."/>
            <person name="Alfaro M."/>
            <person name="Sun H."/>
            <person name="Tritt A."/>
            <person name="Yoshinaga Y."/>
            <person name="Zwiers L.-H."/>
            <person name="Turgeon B."/>
            <person name="Goodwin S."/>
            <person name="Spatafora J."/>
            <person name="Crous P."/>
            <person name="Grigoriev I."/>
        </authorList>
    </citation>
    <scope>NUCLEOTIDE SEQUENCE</scope>
    <source>
        <strain evidence="15">ATCC 74209</strain>
    </source>
</reference>
<evidence type="ECO:0000256" key="3">
    <source>
        <dbReference type="ARBA" id="ARBA00012668"/>
    </source>
</evidence>
<dbReference type="SUPFAM" id="SSF63380">
    <property type="entry name" value="Riboflavin synthase domain-like"/>
    <property type="match status" value="1"/>
</dbReference>
<evidence type="ECO:0000256" key="5">
    <source>
        <dbReference type="ARBA" id="ARBA00022475"/>
    </source>
</evidence>
<dbReference type="Pfam" id="PF08030">
    <property type="entry name" value="NAD_binding_6"/>
    <property type="match status" value="1"/>
</dbReference>
<accession>A0A9P4JV87</accession>
<dbReference type="InterPro" id="IPR013112">
    <property type="entry name" value="FAD-bd_8"/>
</dbReference>
<evidence type="ECO:0000256" key="10">
    <source>
        <dbReference type="ARBA" id="ARBA00023065"/>
    </source>
</evidence>
<evidence type="ECO:0000256" key="11">
    <source>
        <dbReference type="ARBA" id="ARBA00023136"/>
    </source>
</evidence>
<comment type="catalytic activity">
    <reaction evidence="12">
        <text>2 a Fe(II)-siderophore + NADP(+) + H(+) = 2 a Fe(III)-siderophore + NADPH</text>
        <dbReference type="Rhea" id="RHEA:28795"/>
        <dbReference type="Rhea" id="RHEA-COMP:11342"/>
        <dbReference type="Rhea" id="RHEA-COMP:11344"/>
        <dbReference type="ChEBI" id="CHEBI:15378"/>
        <dbReference type="ChEBI" id="CHEBI:29033"/>
        <dbReference type="ChEBI" id="CHEBI:29034"/>
        <dbReference type="ChEBI" id="CHEBI:57783"/>
        <dbReference type="ChEBI" id="CHEBI:58349"/>
        <dbReference type="EC" id="1.16.1.9"/>
    </reaction>
</comment>
<dbReference type="GO" id="GO:0006826">
    <property type="term" value="P:iron ion transport"/>
    <property type="evidence" value="ECO:0007669"/>
    <property type="project" value="TreeGrafter"/>
</dbReference>
<keyword evidence="8 13" id="KW-1133">Transmembrane helix</keyword>
<dbReference type="Pfam" id="PF08022">
    <property type="entry name" value="FAD_binding_8"/>
    <property type="match status" value="1"/>
</dbReference>
<dbReference type="SUPFAM" id="SSF52343">
    <property type="entry name" value="Ferredoxin reductase-like, C-terminal NADP-linked domain"/>
    <property type="match status" value="1"/>
</dbReference>
<dbReference type="InterPro" id="IPR013121">
    <property type="entry name" value="Fe_red_NAD-bd_6"/>
</dbReference>
<sequence>MPPSPSNLVYAPQGWPSTPLPSGVSVEDLPISDSHCTNDSCRAFRYGYAADQEIAPLLGLLEYGKWTVYFYSFWILLFTGIHVYYRIRDRATQPKQRKQQSEPSVRHKLLALVRSISYQRPTQRFINSLGLRSTSYGILILLAFTTIFFIILPWPQRHYLRARFRFGSPPLSVRCALIISALTPLTVAFAGKVNIITFLTGAGYQKLNVFHRYTSYVIFCAATVHTVPHLIAPVRDGGWGMLNALYYNQHRELSGTPLYFVTFGLSFFSIPWVRRRFYEAFKYVHIFLAVSYIALLWWHIWGEYMSPNYLYATLAVWAFSNILRALHRHYHFRAVSTLSGFPTTLTHLAGNMTRVTVSVPSSFKWKPGQHAFLRIPGLSMVGNHPFSIANLPSEGTQANEMVFLVRKQKGFTRDLFHCDRGTAPSVETLRLEEEPRFYSLDLEKRQVLQKETPRAIQIDAFEVSSPRSPLSLLSPMSSTSPISLPSPPPSVAFFKSNGPTFQCDSLEQLQLTSTTTLTNNPNPTSKSSPLRAIIDGPYGCHIRPLHLIYDTVIFVAGGSGITASTSHLISLSRHIRDSSSSSSLNIRNIHLIWLVREPEWLKWIESELGEAVRNIRSSQVECEVTVDIFVTRNSALAESARTSDTSLRTVASGPSKNTIVPKPLMPFSEKALVEALVEGKRKTTADPEKRRPSLSTIIKPAPVYARESSSGWRSSDEDEVGVGYSGGAEKDRVRITTRFQRPVVGRMVEEMVTGERAVVMACGPPSLTADLANTVAGLQRGVYKAGKMKEVKLEIEVFGW</sequence>
<name>A0A9P4JV87_9PLEO</name>
<dbReference type="GO" id="GO:0015677">
    <property type="term" value="P:copper ion import"/>
    <property type="evidence" value="ECO:0007669"/>
    <property type="project" value="TreeGrafter"/>
</dbReference>
<keyword evidence="5" id="KW-1003">Cell membrane</keyword>
<evidence type="ECO:0000256" key="8">
    <source>
        <dbReference type="ARBA" id="ARBA00022989"/>
    </source>
</evidence>
<keyword evidence="10" id="KW-0406">Ion transport</keyword>
<evidence type="ECO:0000256" key="13">
    <source>
        <dbReference type="SAM" id="Phobius"/>
    </source>
</evidence>
<dbReference type="GO" id="GO:0052851">
    <property type="term" value="F:ferric-chelate reductase (NADPH) activity"/>
    <property type="evidence" value="ECO:0007669"/>
    <property type="project" value="UniProtKB-EC"/>
</dbReference>
<dbReference type="PROSITE" id="PS51384">
    <property type="entry name" value="FAD_FR"/>
    <property type="match status" value="1"/>
</dbReference>
<evidence type="ECO:0000256" key="1">
    <source>
        <dbReference type="ARBA" id="ARBA00004651"/>
    </source>
</evidence>
<dbReference type="EC" id="1.16.1.9" evidence="3"/>
<dbReference type="PANTHER" id="PTHR32361:SF23">
    <property type="entry name" value="FERRIC-CHELATE REDUCTASE"/>
    <property type="match status" value="1"/>
</dbReference>
<dbReference type="Gene3D" id="3.40.50.80">
    <property type="entry name" value="Nucleotide-binding domain of ferredoxin-NADP reductase (FNR) module"/>
    <property type="match status" value="1"/>
</dbReference>
<dbReference type="Gene3D" id="2.40.30.10">
    <property type="entry name" value="Translation factors"/>
    <property type="match status" value="1"/>
</dbReference>
<feature type="transmembrane region" description="Helical" evidence="13">
    <location>
        <begin position="68"/>
        <end position="87"/>
    </location>
</feature>
<comment type="similarity">
    <text evidence="2">Belongs to the ferric reductase (FRE) family.</text>
</comment>
<dbReference type="Proteomes" id="UP000799536">
    <property type="component" value="Unassembled WGS sequence"/>
</dbReference>
<dbReference type="Pfam" id="PF01794">
    <property type="entry name" value="Ferric_reduct"/>
    <property type="match status" value="1"/>
</dbReference>
<feature type="transmembrane region" description="Helical" evidence="13">
    <location>
        <begin position="254"/>
        <end position="273"/>
    </location>
</feature>
<dbReference type="PANTHER" id="PTHR32361">
    <property type="entry name" value="FERRIC/CUPRIC REDUCTASE TRANSMEMBRANE COMPONENT"/>
    <property type="match status" value="1"/>
</dbReference>
<evidence type="ECO:0000256" key="9">
    <source>
        <dbReference type="ARBA" id="ARBA00023002"/>
    </source>
</evidence>
<keyword evidence="4" id="KW-0813">Transport</keyword>
<dbReference type="InterPro" id="IPR013130">
    <property type="entry name" value="Fe3_Rdtase_TM_dom"/>
</dbReference>
<keyword evidence="16" id="KW-1185">Reference proteome</keyword>
<dbReference type="InterPro" id="IPR051410">
    <property type="entry name" value="Ferric/Cupric_Reductase"/>
</dbReference>
<comment type="caution">
    <text evidence="15">The sequence shown here is derived from an EMBL/GenBank/DDBJ whole genome shotgun (WGS) entry which is preliminary data.</text>
</comment>
<keyword evidence="6 13" id="KW-0812">Transmembrane</keyword>
<keyword evidence="9" id="KW-0560">Oxidoreductase</keyword>
<feature type="transmembrane region" description="Helical" evidence="13">
    <location>
        <begin position="176"/>
        <end position="201"/>
    </location>
</feature>
<feature type="transmembrane region" description="Helical" evidence="13">
    <location>
        <begin position="280"/>
        <end position="302"/>
    </location>
</feature>
<evidence type="ECO:0000256" key="12">
    <source>
        <dbReference type="ARBA" id="ARBA00048483"/>
    </source>
</evidence>
<feature type="transmembrane region" description="Helical" evidence="13">
    <location>
        <begin position="213"/>
        <end position="234"/>
    </location>
</feature>
<gene>
    <name evidence="15" type="ORF">GQ43DRAFT_232187</name>
</gene>
<dbReference type="InterPro" id="IPR017927">
    <property type="entry name" value="FAD-bd_FR_type"/>
</dbReference>
<evidence type="ECO:0000256" key="7">
    <source>
        <dbReference type="ARBA" id="ARBA00022982"/>
    </source>
</evidence>
<feature type="domain" description="FAD-binding FR-type" evidence="14">
    <location>
        <begin position="330"/>
        <end position="443"/>
    </location>
</feature>
<organism evidence="15 16">
    <name type="scientific">Delitschia confertaspora ATCC 74209</name>
    <dbReference type="NCBI Taxonomy" id="1513339"/>
    <lineage>
        <taxon>Eukaryota</taxon>
        <taxon>Fungi</taxon>
        <taxon>Dikarya</taxon>
        <taxon>Ascomycota</taxon>
        <taxon>Pezizomycotina</taxon>
        <taxon>Dothideomycetes</taxon>
        <taxon>Pleosporomycetidae</taxon>
        <taxon>Pleosporales</taxon>
        <taxon>Delitschiaceae</taxon>
        <taxon>Delitschia</taxon>
    </lineage>
</organism>